<keyword evidence="2" id="KW-0812">Transmembrane</keyword>
<keyword evidence="3" id="KW-1185">Reference proteome</keyword>
<sequence length="149" mass="17246">MPSKISHACVLRSPVHKKPALALYPHLLILRLVPHRQVRLFWCSLLVQALSPYIIIIVAAIGWLWNAFKIAKIAAVTKKSEENMQKISGRWENSDEEISEEKHKRSRKDSKTKKAKKHKDSKKHKESKKQRKSKARRGSIEALSRVLLR</sequence>
<dbReference type="AlphaFoldDB" id="A0A915CQC2"/>
<evidence type="ECO:0000256" key="2">
    <source>
        <dbReference type="SAM" id="Phobius"/>
    </source>
</evidence>
<evidence type="ECO:0000313" key="4">
    <source>
        <dbReference type="WBParaSite" id="jg11076"/>
    </source>
</evidence>
<dbReference type="WBParaSite" id="jg11076">
    <property type="protein sequence ID" value="jg11076"/>
    <property type="gene ID" value="jg11076"/>
</dbReference>
<evidence type="ECO:0000256" key="1">
    <source>
        <dbReference type="SAM" id="MobiDB-lite"/>
    </source>
</evidence>
<accession>A0A915CQC2</accession>
<evidence type="ECO:0000313" key="3">
    <source>
        <dbReference type="Proteomes" id="UP000887574"/>
    </source>
</evidence>
<dbReference type="Proteomes" id="UP000887574">
    <property type="component" value="Unplaced"/>
</dbReference>
<feature type="compositionally biased region" description="Basic residues" evidence="1">
    <location>
        <begin position="104"/>
        <end position="137"/>
    </location>
</feature>
<reference evidence="4" key="1">
    <citation type="submission" date="2022-11" db="UniProtKB">
        <authorList>
            <consortium name="WormBaseParasite"/>
        </authorList>
    </citation>
    <scope>IDENTIFICATION</scope>
</reference>
<keyword evidence="2" id="KW-1133">Transmembrane helix</keyword>
<protein>
    <submittedName>
        <fullName evidence="4">Uncharacterized protein</fullName>
    </submittedName>
</protein>
<name>A0A915CQC2_9BILA</name>
<proteinExistence type="predicted"/>
<keyword evidence="2" id="KW-0472">Membrane</keyword>
<organism evidence="3 4">
    <name type="scientific">Ditylenchus dipsaci</name>
    <dbReference type="NCBI Taxonomy" id="166011"/>
    <lineage>
        <taxon>Eukaryota</taxon>
        <taxon>Metazoa</taxon>
        <taxon>Ecdysozoa</taxon>
        <taxon>Nematoda</taxon>
        <taxon>Chromadorea</taxon>
        <taxon>Rhabditida</taxon>
        <taxon>Tylenchina</taxon>
        <taxon>Tylenchomorpha</taxon>
        <taxon>Sphaerularioidea</taxon>
        <taxon>Anguinidae</taxon>
        <taxon>Anguininae</taxon>
        <taxon>Ditylenchus</taxon>
    </lineage>
</organism>
<feature type="region of interest" description="Disordered" evidence="1">
    <location>
        <begin position="80"/>
        <end position="149"/>
    </location>
</feature>
<feature type="transmembrane region" description="Helical" evidence="2">
    <location>
        <begin position="40"/>
        <end position="65"/>
    </location>
</feature>